<dbReference type="PANTHER" id="PTHR47236:SF4">
    <property type="entry name" value="GENE 9195-RELATED"/>
    <property type="match status" value="1"/>
</dbReference>
<keyword evidence="3" id="KW-1185">Reference proteome</keyword>
<feature type="region of interest" description="Disordered" evidence="1">
    <location>
        <begin position="768"/>
        <end position="826"/>
    </location>
</feature>
<feature type="region of interest" description="Disordered" evidence="1">
    <location>
        <begin position="1"/>
        <end position="30"/>
    </location>
</feature>
<dbReference type="KEGG" id="char:105903776"/>
<feature type="compositionally biased region" description="Acidic residues" evidence="1">
    <location>
        <begin position="20"/>
        <end position="30"/>
    </location>
</feature>
<dbReference type="OrthoDB" id="439917at2759"/>
<name>A0A6P8GZS6_CLUHA</name>
<feature type="compositionally biased region" description="Polar residues" evidence="1">
    <location>
        <begin position="769"/>
        <end position="804"/>
    </location>
</feature>
<evidence type="ECO:0000313" key="4">
    <source>
        <dbReference type="RefSeq" id="XP_031440310.1"/>
    </source>
</evidence>
<sequence>MLKEPVETLGTIPRRKRSYDDDDDDDDYEDDDVIKTSLLDTPPRIPNPIACLSSKDMLIFQLNINHTDRLHSHFPVYQKDHLFNSNPSWDYGAFRRLEYLMRHTHFNSSRFAHVFPESGTFVFADSAVPERSLVVVVSEDGSSCDPNAPPFQPSSPAQLVRHGVAPRPRLNLLPDWGAIAGILVTLLVLVAVVTGTALLLKPHRSHLVSQGNPKPRWRSLGHPPTPLEYVYNGESLDAPSALGLRGVGEGAEAEEKAIWRGGCKSVSMDLEEFNVKTLYDKLEDQNLHVASQLAKYRKDTQEFYRNICQQTDSLKDTLENMGPEKLNQLKEIMQLNSKQSHALYGGLSQYEGGVSKDSLQVMEALLQAVEALLYRLCGESWQQMETAPCLRDTRQGELQTGYTPFSSTAMTELKTGRETEQAGSESAVPTQCSGVCVSDQELSRLVALTPLSRTIQEIQESLRSLPRPQEAVTEEEPPSCPATPLTPLTPLALDSLSPWHFSVFLFGCHLVRLLRGIQGFPQVLLLLAKSVPAAAASHTDDSMVAYCCGDFYYDTRNQILYLLESRLQDVGQWVSVLLHSMAYVSAGQEGARPREFMEAFHKALSVLGLELFTHSFTQDQRSTEDEGTRSFRGTVVEDFLSVRVSSDTHLTPHLLQERLQKYKYFKLEQVLHDLSPARQPEGAVKGHEAPPTQVLCVEQEIKRLNDVYLQLGSQLLSQSPGAHTHCHTQSLSQAPPETAVAQERTLLLSLQQHTVAKRLEEMREKLSRITPQKTHTPQKSLPAQHTPTHSTLLTESQAQAQTHTHQPEELKSESSVSQQDTAKPSV</sequence>
<reference evidence="4" key="1">
    <citation type="submission" date="2025-08" db="UniProtKB">
        <authorList>
            <consortium name="RefSeq"/>
        </authorList>
    </citation>
    <scope>IDENTIFICATION</scope>
</reference>
<feature type="region of interest" description="Disordered" evidence="1">
    <location>
        <begin position="464"/>
        <end position="483"/>
    </location>
</feature>
<keyword evidence="2" id="KW-0472">Membrane</keyword>
<dbReference type="Proteomes" id="UP000515152">
    <property type="component" value="Chromosome 17"/>
</dbReference>
<dbReference type="GeneID" id="105903776"/>
<keyword evidence="2" id="KW-0812">Transmembrane</keyword>
<keyword evidence="2" id="KW-1133">Transmembrane helix</keyword>
<feature type="transmembrane region" description="Helical" evidence="2">
    <location>
        <begin position="176"/>
        <end position="200"/>
    </location>
</feature>
<proteinExistence type="predicted"/>
<evidence type="ECO:0000256" key="1">
    <source>
        <dbReference type="SAM" id="MobiDB-lite"/>
    </source>
</evidence>
<feature type="compositionally biased region" description="Polar residues" evidence="1">
    <location>
        <begin position="813"/>
        <end position="826"/>
    </location>
</feature>
<feature type="region of interest" description="Disordered" evidence="1">
    <location>
        <begin position="718"/>
        <end position="738"/>
    </location>
</feature>
<protein>
    <submittedName>
        <fullName evidence="4">Uncharacterized protein LOC105903776 isoform X1</fullName>
    </submittedName>
</protein>
<dbReference type="AlphaFoldDB" id="A0A6P8GZS6"/>
<evidence type="ECO:0000313" key="3">
    <source>
        <dbReference type="Proteomes" id="UP000515152"/>
    </source>
</evidence>
<gene>
    <name evidence="4" type="primary">LOC105903776</name>
</gene>
<evidence type="ECO:0000256" key="2">
    <source>
        <dbReference type="SAM" id="Phobius"/>
    </source>
</evidence>
<accession>A0A6P8GZS6</accession>
<dbReference type="RefSeq" id="XP_031440310.1">
    <property type="nucleotide sequence ID" value="XM_031584450.2"/>
</dbReference>
<dbReference type="PANTHER" id="PTHR47236">
    <property type="entry name" value="GENE, 32742-RELATED-RELATED"/>
    <property type="match status" value="1"/>
</dbReference>
<organism evidence="3 4">
    <name type="scientific">Clupea harengus</name>
    <name type="common">Atlantic herring</name>
    <dbReference type="NCBI Taxonomy" id="7950"/>
    <lineage>
        <taxon>Eukaryota</taxon>
        <taxon>Metazoa</taxon>
        <taxon>Chordata</taxon>
        <taxon>Craniata</taxon>
        <taxon>Vertebrata</taxon>
        <taxon>Euteleostomi</taxon>
        <taxon>Actinopterygii</taxon>
        <taxon>Neopterygii</taxon>
        <taxon>Teleostei</taxon>
        <taxon>Clupei</taxon>
        <taxon>Clupeiformes</taxon>
        <taxon>Clupeoidei</taxon>
        <taxon>Clupeidae</taxon>
        <taxon>Clupea</taxon>
    </lineage>
</organism>